<evidence type="ECO:0000256" key="1">
    <source>
        <dbReference type="SAM" id="Coils"/>
    </source>
</evidence>
<sequence>MENLKANIIESSRSSVMEVAGVVEENRVDQKKIVERILTEMEKNKKQLEELRKEIRQATSNSRPAVVAPPAQSAASAIVIPLKKSKPSEFEAKNELLANGIDCSFCQQNIKVKNNNMGDLLDEMRIHVLTHFNTIYPTFKRFNCIQCAIGTNFPKEIENHLRKHGSLMKITEKRDKLLEEKLNENYLQALATYSSKCFPEVFEDIPKSLESVDRKAPPMRALRGPFPYLLDSFRIKNHIPNERMGQIRRSEPAEIVQIND</sequence>
<dbReference type="EMBL" id="CADEPM010000007">
    <property type="protein sequence ID" value="CAB3408875.1"/>
    <property type="molecule type" value="Genomic_DNA"/>
</dbReference>
<evidence type="ECO:0000313" key="3">
    <source>
        <dbReference type="Proteomes" id="UP000494206"/>
    </source>
</evidence>
<keyword evidence="1" id="KW-0175">Coiled coil</keyword>
<reference evidence="2 3" key="1">
    <citation type="submission" date="2020-04" db="EMBL/GenBank/DDBJ databases">
        <authorList>
            <person name="Laetsch R D."/>
            <person name="Stevens L."/>
            <person name="Kumar S."/>
            <person name="Blaxter L. M."/>
        </authorList>
    </citation>
    <scope>NUCLEOTIDE SEQUENCE [LARGE SCALE GENOMIC DNA]</scope>
</reference>
<name>A0A8S1F588_9PELO</name>
<dbReference type="Proteomes" id="UP000494206">
    <property type="component" value="Unassembled WGS sequence"/>
</dbReference>
<dbReference type="AlphaFoldDB" id="A0A8S1F588"/>
<dbReference type="OrthoDB" id="5798663at2759"/>
<proteinExistence type="predicted"/>
<keyword evidence="3" id="KW-1185">Reference proteome</keyword>
<accession>A0A8S1F588</accession>
<evidence type="ECO:0000313" key="2">
    <source>
        <dbReference type="EMBL" id="CAB3408875.1"/>
    </source>
</evidence>
<protein>
    <submittedName>
        <fullName evidence="2">Uncharacterized protein</fullName>
    </submittedName>
</protein>
<feature type="coiled-coil region" evidence="1">
    <location>
        <begin position="31"/>
        <end position="61"/>
    </location>
</feature>
<gene>
    <name evidence="2" type="ORF">CBOVIS_LOCUS10600</name>
</gene>
<comment type="caution">
    <text evidence="2">The sequence shown here is derived from an EMBL/GenBank/DDBJ whole genome shotgun (WGS) entry which is preliminary data.</text>
</comment>
<organism evidence="2 3">
    <name type="scientific">Caenorhabditis bovis</name>
    <dbReference type="NCBI Taxonomy" id="2654633"/>
    <lineage>
        <taxon>Eukaryota</taxon>
        <taxon>Metazoa</taxon>
        <taxon>Ecdysozoa</taxon>
        <taxon>Nematoda</taxon>
        <taxon>Chromadorea</taxon>
        <taxon>Rhabditida</taxon>
        <taxon>Rhabditina</taxon>
        <taxon>Rhabditomorpha</taxon>
        <taxon>Rhabditoidea</taxon>
        <taxon>Rhabditidae</taxon>
        <taxon>Peloderinae</taxon>
        <taxon>Caenorhabditis</taxon>
    </lineage>
</organism>